<organism evidence="1 2">
    <name type="scientific">Thermovirga lienii (strain ATCC BAA-1197 / DSM 17291 / Cas60314)</name>
    <dbReference type="NCBI Taxonomy" id="580340"/>
    <lineage>
        <taxon>Bacteria</taxon>
        <taxon>Thermotogati</taxon>
        <taxon>Synergistota</taxon>
        <taxon>Synergistia</taxon>
        <taxon>Synergistales</taxon>
        <taxon>Thermovirgaceae</taxon>
        <taxon>Thermovirga</taxon>
    </lineage>
</organism>
<accession>G7V6F1</accession>
<dbReference type="HOGENOM" id="CLU_1229405_0_0_0"/>
<dbReference type="AlphaFoldDB" id="G7V6F1"/>
<evidence type="ECO:0000313" key="2">
    <source>
        <dbReference type="Proteomes" id="UP000005868"/>
    </source>
</evidence>
<proteinExistence type="predicted"/>
<protein>
    <submittedName>
        <fullName evidence="1">Uncharacterized protein</fullName>
    </submittedName>
</protein>
<dbReference type="Proteomes" id="UP000005868">
    <property type="component" value="Chromosome"/>
</dbReference>
<dbReference type="EMBL" id="CP003096">
    <property type="protein sequence ID" value="AER65980.1"/>
    <property type="molecule type" value="Genomic_DNA"/>
</dbReference>
<reference evidence="2" key="1">
    <citation type="submission" date="2011-10" db="EMBL/GenBank/DDBJ databases">
        <title>The complete genome of chromosome of Thermovirga lienii DSM 17291.</title>
        <authorList>
            <consortium name="US DOE Joint Genome Institute (JGI-PGF)"/>
            <person name="Lucas S."/>
            <person name="Copeland A."/>
            <person name="Lapidus A."/>
            <person name="Glavina del Rio T."/>
            <person name="Dalin E."/>
            <person name="Tice H."/>
            <person name="Bruce D."/>
            <person name="Goodwin L."/>
            <person name="Pitluck S."/>
            <person name="Peters L."/>
            <person name="Mikhailova N."/>
            <person name="Saunders E."/>
            <person name="Kyrpides N."/>
            <person name="Mavromatis K."/>
            <person name="Ivanova N."/>
            <person name="Last F.I."/>
            <person name="Brettin T."/>
            <person name="Detter J.C."/>
            <person name="Han C."/>
            <person name="Larimer F."/>
            <person name="Land M."/>
            <person name="Hauser L."/>
            <person name="Markowitz V."/>
            <person name="Cheng J.-F."/>
            <person name="Hugenholtz P."/>
            <person name="Woyke T."/>
            <person name="Wu D."/>
            <person name="Spring S."/>
            <person name="Schroeder M."/>
            <person name="Brambilla E.-M."/>
            <person name="Klenk H.-P."/>
            <person name="Eisen J.A."/>
        </authorList>
    </citation>
    <scope>NUCLEOTIDE SEQUENCE [LARGE SCALE GENOMIC DNA]</scope>
    <source>
        <strain evidence="2">ATCC BAA-1197 / DSM 17291 / Cas60314</strain>
    </source>
</reference>
<dbReference type="KEGG" id="tli:Tlie_0239"/>
<dbReference type="STRING" id="580340.Tlie_0239"/>
<name>G7V6F1_THELD</name>
<keyword evidence="2" id="KW-1185">Reference proteome</keyword>
<evidence type="ECO:0000313" key="1">
    <source>
        <dbReference type="EMBL" id="AER65980.1"/>
    </source>
</evidence>
<sequence>MGKVGSIALYLEVSNQDIWKEHETRASFVHNVFGNYEEGLRAGPRLAARRGYVGLLICAFTPEGYRKMLLNASDIYGKKIDGPWGRVQCVRIRADDSGHPWIRTLDIGKPKYFCMLDGPVRLKTYSPIRSPFSILKDLEASQRFLWEYSGAKDLEFSFDLPHWIFTKVRLKANIKQDVQDVTGSLCVFSSHKMAQLILDFAILRGFGSERERGFGSLDVIVDRGD</sequence>
<reference evidence="1 2" key="2">
    <citation type="journal article" date="2012" name="Stand. Genomic Sci.">
        <title>Genome sequence of the moderately thermophilic, amino-acid-degrading and sulfur-reducing bacterium Thermovirga lienii type strain (Cas60314(T)).</title>
        <authorList>
            <person name="Goker M."/>
            <person name="Saunders E."/>
            <person name="Lapidus A."/>
            <person name="Nolan M."/>
            <person name="Lucas S."/>
            <person name="Hammon N."/>
            <person name="Deshpande S."/>
            <person name="Cheng J.F."/>
            <person name="Han C."/>
            <person name="Tapia R."/>
            <person name="Goodwin L.A."/>
            <person name="Pitluck S."/>
            <person name="Liolios K."/>
            <person name="Mavromatis K."/>
            <person name="Pagani I."/>
            <person name="Ivanova N."/>
            <person name="Mikhailova N."/>
            <person name="Pati A."/>
            <person name="Chen A."/>
            <person name="Palaniappan K."/>
            <person name="Land M."/>
            <person name="Chang Y.J."/>
            <person name="Jeffries C.D."/>
            <person name="Brambilla E.M."/>
            <person name="Rohde M."/>
            <person name="Spring S."/>
            <person name="Detter J.C."/>
            <person name="Woyke T."/>
            <person name="Bristow J."/>
            <person name="Eisen J.A."/>
            <person name="Markowitz V."/>
            <person name="Hugenholtz P."/>
            <person name="Kyrpides N.C."/>
            <person name="Klenk H.P."/>
        </authorList>
    </citation>
    <scope>NUCLEOTIDE SEQUENCE [LARGE SCALE GENOMIC DNA]</scope>
    <source>
        <strain evidence="2">ATCC BAA-1197 / DSM 17291 / Cas60314</strain>
    </source>
</reference>
<gene>
    <name evidence="1" type="ordered locus">Tlie_0239</name>
</gene>